<evidence type="ECO:0000259" key="8">
    <source>
        <dbReference type="PROSITE" id="PS50217"/>
    </source>
</evidence>
<dbReference type="CDD" id="cd14686">
    <property type="entry name" value="bZIP"/>
    <property type="match status" value="1"/>
</dbReference>
<comment type="similarity">
    <text evidence="2">Belongs to the bZIP family.</text>
</comment>
<sequence>MHNFYRSSALTVDTHAQNYFEEDEGSILDENILDHSALDSGLEMSPHMNSSRRDSFAVSSALFSPKADEWHHVDMQQQQQPMASNNPFVEQNNHNNNPNNPFMRVDSQQSSYGGHQSHGWPVSNGSGMSTPMQGGHDGLPSEFEVNAPIFHRPMQTPFSNPGNQQLPLFSSANTSNGSMPTSPQKEWSVADAMDHRAIPKRMRPHSPALRSHPEMTRRGDGIRKKNARFDIPAERNLTNIDHLIGQSTDEQEIKELKQQKRLLRNRQAALDSRQRKKQHTERLEDEKKHYTALINDLEEDLAEAKLALDEWARKEQQYQQYIENMQLEKEEMVRNHTIDTGELRKKVSVLTEHVQRLESTAMSAVPSSNGFSADYADIDSLTMDSAWDNISFLNDYSIEHEVKVENSQALVPAKKVENSLLSEPEKPAAQGLLLMLLLVGAFVASKGSSPSVPQVSDDVRVASATLLEDIFKDAGVPHAASSVAEAAAPLPSVNTWSSNPIPSMGGNEMLGVTQSALGDLSDTLAQPTEEQNNEQLFSMSAAQYNGLTSQDFLQNAPQRSTSQGRRNLGETLAAMRSNSKKSAAEVYTRSLLWDQVPSEVVRNFAKLVSECNTRGGDDDCSTAGKWGINTQSAQAGTITDGTSQYGSHHIAGQNGTNTLFWTY</sequence>
<dbReference type="EMBL" id="QGML01003822">
    <property type="protein sequence ID" value="TVY86301.1"/>
    <property type="molecule type" value="Genomic_DNA"/>
</dbReference>
<keyword evidence="6" id="KW-0539">Nucleus</keyword>
<dbReference type="PROSITE" id="PS50217">
    <property type="entry name" value="BZIP"/>
    <property type="match status" value="1"/>
</dbReference>
<comment type="subcellular location">
    <subcellularLocation>
        <location evidence="1">Nucleus</location>
    </subcellularLocation>
</comment>
<dbReference type="GO" id="GO:0003700">
    <property type="term" value="F:DNA-binding transcription factor activity"/>
    <property type="evidence" value="ECO:0007669"/>
    <property type="project" value="InterPro"/>
</dbReference>
<dbReference type="PANTHER" id="PTHR47416:SF8">
    <property type="entry name" value="BASIC-LEUCINE ZIPPER TRANSCRIPTION FACTOR E-RELATED"/>
    <property type="match status" value="1"/>
</dbReference>
<evidence type="ECO:0000256" key="5">
    <source>
        <dbReference type="ARBA" id="ARBA00023163"/>
    </source>
</evidence>
<dbReference type="Proteomes" id="UP000315522">
    <property type="component" value="Unassembled WGS sequence"/>
</dbReference>
<evidence type="ECO:0000313" key="10">
    <source>
        <dbReference type="Proteomes" id="UP000315522"/>
    </source>
</evidence>
<accession>A0A559M022</accession>
<dbReference type="SMART" id="SM00338">
    <property type="entry name" value="BRLZ"/>
    <property type="match status" value="1"/>
</dbReference>
<evidence type="ECO:0000256" key="7">
    <source>
        <dbReference type="SAM" id="MobiDB-lite"/>
    </source>
</evidence>
<feature type="region of interest" description="Disordered" evidence="7">
    <location>
        <begin position="266"/>
        <end position="285"/>
    </location>
</feature>
<evidence type="ECO:0000256" key="1">
    <source>
        <dbReference type="ARBA" id="ARBA00004123"/>
    </source>
</evidence>
<evidence type="ECO:0000256" key="4">
    <source>
        <dbReference type="ARBA" id="ARBA00023125"/>
    </source>
</evidence>
<feature type="domain" description="BZIP" evidence="8">
    <location>
        <begin position="255"/>
        <end position="305"/>
    </location>
</feature>
<dbReference type="SUPFAM" id="SSF57959">
    <property type="entry name" value="Leucine zipper domain"/>
    <property type="match status" value="1"/>
</dbReference>
<keyword evidence="10" id="KW-1185">Reference proteome</keyword>
<evidence type="ECO:0000256" key="3">
    <source>
        <dbReference type="ARBA" id="ARBA00023015"/>
    </source>
</evidence>
<evidence type="ECO:0000313" key="9">
    <source>
        <dbReference type="EMBL" id="TVY86301.1"/>
    </source>
</evidence>
<evidence type="ECO:0000256" key="6">
    <source>
        <dbReference type="ARBA" id="ARBA00023242"/>
    </source>
</evidence>
<dbReference type="Pfam" id="PF00170">
    <property type="entry name" value="bZIP_1"/>
    <property type="match status" value="1"/>
</dbReference>
<evidence type="ECO:0000256" key="2">
    <source>
        <dbReference type="ARBA" id="ARBA00007163"/>
    </source>
</evidence>
<dbReference type="AlphaFoldDB" id="A0A559M022"/>
<dbReference type="GO" id="GO:0003677">
    <property type="term" value="F:DNA binding"/>
    <property type="evidence" value="ECO:0007669"/>
    <property type="project" value="UniProtKB-KW"/>
</dbReference>
<organism evidence="9 10">
    <name type="scientific">Lachnellula willkommii</name>
    <dbReference type="NCBI Taxonomy" id="215461"/>
    <lineage>
        <taxon>Eukaryota</taxon>
        <taxon>Fungi</taxon>
        <taxon>Dikarya</taxon>
        <taxon>Ascomycota</taxon>
        <taxon>Pezizomycotina</taxon>
        <taxon>Leotiomycetes</taxon>
        <taxon>Helotiales</taxon>
        <taxon>Lachnaceae</taxon>
        <taxon>Lachnellula</taxon>
    </lineage>
</organism>
<protein>
    <recommendedName>
        <fullName evidence="8">BZIP domain-containing protein</fullName>
    </recommendedName>
</protein>
<keyword evidence="5" id="KW-0804">Transcription</keyword>
<gene>
    <name evidence="9" type="ORF">LAWI1_G008220</name>
</gene>
<dbReference type="GO" id="GO:0005634">
    <property type="term" value="C:nucleus"/>
    <property type="evidence" value="ECO:0007669"/>
    <property type="project" value="UniProtKB-SubCell"/>
</dbReference>
<dbReference type="InterPro" id="IPR004827">
    <property type="entry name" value="bZIP"/>
</dbReference>
<proteinExistence type="inferred from homology"/>
<dbReference type="PANTHER" id="PTHR47416">
    <property type="entry name" value="BASIC-LEUCINE ZIPPER TRANSCRIPTION FACTOR F-RELATED"/>
    <property type="match status" value="1"/>
</dbReference>
<dbReference type="Gene3D" id="1.20.5.170">
    <property type="match status" value="1"/>
</dbReference>
<reference evidence="9 10" key="1">
    <citation type="submission" date="2018-05" db="EMBL/GenBank/DDBJ databases">
        <title>Genome sequencing and assembly of the regulated plant pathogen Lachnellula willkommii and related sister species for the development of diagnostic species identification markers.</title>
        <authorList>
            <person name="Giroux E."/>
            <person name="Bilodeau G."/>
        </authorList>
    </citation>
    <scope>NUCLEOTIDE SEQUENCE [LARGE SCALE GENOMIC DNA]</scope>
    <source>
        <strain evidence="9 10">CBS 172.35</strain>
    </source>
</reference>
<keyword evidence="4" id="KW-0238">DNA-binding</keyword>
<name>A0A559M022_9HELO</name>
<keyword evidence="3" id="KW-0805">Transcription regulation</keyword>
<feature type="non-terminal residue" evidence="9">
    <location>
        <position position="663"/>
    </location>
</feature>
<comment type="caution">
    <text evidence="9">The sequence shown here is derived from an EMBL/GenBank/DDBJ whole genome shotgun (WGS) entry which is preliminary data.</text>
</comment>
<dbReference type="InterPro" id="IPR046347">
    <property type="entry name" value="bZIP_sf"/>
</dbReference>